<sequence length="267" mass="28530">MPSIEIESPFTVSISCTKPALQQVWPAATDISPEHMALAALRHEIDQIDDDLLALFERRLAIAARVGQAKDAPAGPHVKLRPDREQAVLARMLDRARPDNREAVGSLWRQIVGWGLARQGRIKVQVWSPVEPTRAFDGARLRFGAAADMRAVRDPQAALAWAAEGHGVAVLAVNADDAWWTGLRREWSMLSVFDGFGGETPTALAVGRIDPAALPTGRRVIVDAGGDAGDGGGIRRRGLATHHGWTLSLTDANLPVGGDEGCVGAIG</sequence>
<dbReference type="EMBL" id="BSOY01000042">
    <property type="protein sequence ID" value="GLS01911.1"/>
    <property type="molecule type" value="Genomic_DNA"/>
</dbReference>
<organism evidence="3 4">
    <name type="scientific">Brevundimonas denitrificans</name>
    <dbReference type="NCBI Taxonomy" id="1443434"/>
    <lineage>
        <taxon>Bacteria</taxon>
        <taxon>Pseudomonadati</taxon>
        <taxon>Pseudomonadota</taxon>
        <taxon>Alphaproteobacteria</taxon>
        <taxon>Caulobacterales</taxon>
        <taxon>Caulobacteraceae</taxon>
        <taxon>Brevundimonas</taxon>
    </lineage>
</organism>
<keyword evidence="4" id="KW-1185">Reference proteome</keyword>
<proteinExistence type="predicted"/>
<feature type="domain" description="Chorismate mutase" evidence="2">
    <location>
        <begin position="32"/>
        <end position="123"/>
    </location>
</feature>
<dbReference type="SUPFAM" id="SSF48600">
    <property type="entry name" value="Chorismate mutase II"/>
    <property type="match status" value="1"/>
</dbReference>
<dbReference type="SMART" id="SM00830">
    <property type="entry name" value="CM_2"/>
    <property type="match status" value="1"/>
</dbReference>
<name>A0ABQ6BJ06_9CAUL</name>
<dbReference type="Gene3D" id="1.20.59.10">
    <property type="entry name" value="Chorismate mutase"/>
    <property type="match status" value="1"/>
</dbReference>
<dbReference type="Pfam" id="PF01817">
    <property type="entry name" value="CM_2"/>
    <property type="match status" value="1"/>
</dbReference>
<comment type="caution">
    <text evidence="3">The sequence shown here is derived from an EMBL/GenBank/DDBJ whole genome shotgun (WGS) entry which is preliminary data.</text>
</comment>
<dbReference type="PROSITE" id="PS51168">
    <property type="entry name" value="CHORISMATE_MUT_2"/>
    <property type="match status" value="1"/>
</dbReference>
<reference evidence="4" key="1">
    <citation type="journal article" date="2019" name="Int. J. Syst. Evol. Microbiol.">
        <title>The Global Catalogue of Microorganisms (GCM) 10K type strain sequencing project: providing services to taxonomists for standard genome sequencing and annotation.</title>
        <authorList>
            <consortium name="The Broad Institute Genomics Platform"/>
            <consortium name="The Broad Institute Genome Sequencing Center for Infectious Disease"/>
            <person name="Wu L."/>
            <person name="Ma J."/>
        </authorList>
    </citation>
    <scope>NUCLEOTIDE SEQUENCE [LARGE SCALE GENOMIC DNA]</scope>
    <source>
        <strain evidence="4">NBRC 110107</strain>
    </source>
</reference>
<protein>
    <recommendedName>
        <fullName evidence="1">chorismate mutase</fullName>
        <ecNumber evidence="1">5.4.99.5</ecNumber>
    </recommendedName>
</protein>
<accession>A0ABQ6BJ06</accession>
<dbReference type="InterPro" id="IPR036979">
    <property type="entry name" value="CM_dom_sf"/>
</dbReference>
<dbReference type="InterPro" id="IPR036263">
    <property type="entry name" value="Chorismate_II_sf"/>
</dbReference>
<evidence type="ECO:0000256" key="1">
    <source>
        <dbReference type="ARBA" id="ARBA00012404"/>
    </source>
</evidence>
<dbReference type="InterPro" id="IPR002701">
    <property type="entry name" value="CM_II_prokaryot"/>
</dbReference>
<gene>
    <name evidence="3" type="ORF">GCM10007859_19290</name>
</gene>
<evidence type="ECO:0000259" key="2">
    <source>
        <dbReference type="PROSITE" id="PS51168"/>
    </source>
</evidence>
<dbReference type="EC" id="5.4.99.5" evidence="1"/>
<evidence type="ECO:0000313" key="3">
    <source>
        <dbReference type="EMBL" id="GLS01911.1"/>
    </source>
</evidence>
<evidence type="ECO:0000313" key="4">
    <source>
        <dbReference type="Proteomes" id="UP001156921"/>
    </source>
</evidence>
<dbReference type="Proteomes" id="UP001156921">
    <property type="component" value="Unassembled WGS sequence"/>
</dbReference>